<sequence>MPIPLKADILPTYEQTKDQAAPISELTATTLDEPPGYEQLEIPPRFTLSEPTSTPSPQRTCINCQENICYHSGSVCENEESPVKCAECKRREAEEMAECCMGILEVIWALEVGNASIAQVRDTVSNSVALITASADNVTSIALEFHSLIRTPELTMLLQNSPTATDAPPPYEDRRVFPGHLSFLPPIEVSSAKRCSRCTVIRVQPGTAEQDPSGTSIVRCENCQKDIDRRAEFCEELQMCIRARRGRAMFHINL</sequence>
<evidence type="ECO:0000313" key="1">
    <source>
        <dbReference type="EMBL" id="KAK6752653.1"/>
    </source>
</evidence>
<keyword evidence="2" id="KW-1185">Reference proteome</keyword>
<protein>
    <submittedName>
        <fullName evidence="1">Uncharacterized protein</fullName>
    </submittedName>
</protein>
<organism evidence="1 2">
    <name type="scientific">Necator americanus</name>
    <name type="common">Human hookworm</name>
    <dbReference type="NCBI Taxonomy" id="51031"/>
    <lineage>
        <taxon>Eukaryota</taxon>
        <taxon>Metazoa</taxon>
        <taxon>Ecdysozoa</taxon>
        <taxon>Nematoda</taxon>
        <taxon>Chromadorea</taxon>
        <taxon>Rhabditida</taxon>
        <taxon>Rhabditina</taxon>
        <taxon>Rhabditomorpha</taxon>
        <taxon>Strongyloidea</taxon>
        <taxon>Ancylostomatidae</taxon>
        <taxon>Bunostominae</taxon>
        <taxon>Necator</taxon>
    </lineage>
</organism>
<comment type="caution">
    <text evidence="1">The sequence shown here is derived from an EMBL/GenBank/DDBJ whole genome shotgun (WGS) entry which is preliminary data.</text>
</comment>
<name>A0ABR1DQG4_NECAM</name>
<dbReference type="Proteomes" id="UP001303046">
    <property type="component" value="Unassembled WGS sequence"/>
</dbReference>
<accession>A0ABR1DQG4</accession>
<proteinExistence type="predicted"/>
<reference evidence="1 2" key="1">
    <citation type="submission" date="2023-08" db="EMBL/GenBank/DDBJ databases">
        <title>A Necator americanus chromosomal reference genome.</title>
        <authorList>
            <person name="Ilik V."/>
            <person name="Petrzelkova K.J."/>
            <person name="Pardy F."/>
            <person name="Fuh T."/>
            <person name="Niatou-Singa F.S."/>
            <person name="Gouil Q."/>
            <person name="Baker L."/>
            <person name="Ritchie M.E."/>
            <person name="Jex A.R."/>
            <person name="Gazzola D."/>
            <person name="Li H."/>
            <person name="Toshio Fujiwara R."/>
            <person name="Zhan B."/>
            <person name="Aroian R.V."/>
            <person name="Pafco B."/>
            <person name="Schwarz E.M."/>
        </authorList>
    </citation>
    <scope>NUCLEOTIDE SEQUENCE [LARGE SCALE GENOMIC DNA]</scope>
    <source>
        <strain evidence="1 2">Aroian</strain>
        <tissue evidence="1">Whole animal</tissue>
    </source>
</reference>
<gene>
    <name evidence="1" type="primary">Necator_chrIV.g17125</name>
    <name evidence="1" type="ORF">RB195_003827</name>
</gene>
<dbReference type="EMBL" id="JAVFWL010000004">
    <property type="protein sequence ID" value="KAK6752653.1"/>
    <property type="molecule type" value="Genomic_DNA"/>
</dbReference>
<evidence type="ECO:0000313" key="2">
    <source>
        <dbReference type="Proteomes" id="UP001303046"/>
    </source>
</evidence>